<keyword evidence="1" id="KW-0472">Membrane</keyword>
<protein>
    <submittedName>
        <fullName evidence="2">Uncharacterized protein</fullName>
    </submittedName>
</protein>
<feature type="transmembrane region" description="Helical" evidence="1">
    <location>
        <begin position="12"/>
        <end position="36"/>
    </location>
</feature>
<dbReference type="Proteomes" id="UP000324233">
    <property type="component" value="Chromosome"/>
</dbReference>
<reference evidence="2 3" key="1">
    <citation type="submission" date="2019-08" db="EMBL/GenBank/DDBJ databases">
        <title>Deep-cultivation of Planctomycetes and their phenomic and genomic characterization uncovers novel biology.</title>
        <authorList>
            <person name="Wiegand S."/>
            <person name="Jogler M."/>
            <person name="Boedeker C."/>
            <person name="Pinto D."/>
            <person name="Vollmers J."/>
            <person name="Rivas-Marin E."/>
            <person name="Kohn T."/>
            <person name="Peeters S.H."/>
            <person name="Heuer A."/>
            <person name="Rast P."/>
            <person name="Oberbeckmann S."/>
            <person name="Bunk B."/>
            <person name="Jeske O."/>
            <person name="Meyerdierks A."/>
            <person name="Storesund J.E."/>
            <person name="Kallscheuer N."/>
            <person name="Luecker S."/>
            <person name="Lage O.M."/>
            <person name="Pohl T."/>
            <person name="Merkel B.J."/>
            <person name="Hornburger P."/>
            <person name="Mueller R.-W."/>
            <person name="Bruemmer F."/>
            <person name="Labrenz M."/>
            <person name="Spormann A.M."/>
            <person name="Op den Camp H."/>
            <person name="Overmann J."/>
            <person name="Amann R."/>
            <person name="Jetten M.S.M."/>
            <person name="Mascher T."/>
            <person name="Medema M.H."/>
            <person name="Devos D.P."/>
            <person name="Kaster A.-K."/>
            <person name="Ovreas L."/>
            <person name="Rohde M."/>
            <person name="Galperin M.Y."/>
            <person name="Jogler C."/>
        </authorList>
    </citation>
    <scope>NUCLEOTIDE SEQUENCE [LARGE SCALE GENOMIC DNA]</scope>
    <source>
        <strain evidence="2 3">OJF2</strain>
    </source>
</reference>
<keyword evidence="3" id="KW-1185">Reference proteome</keyword>
<keyword evidence="1" id="KW-1133">Transmembrane helix</keyword>
<accession>A0A5B9WCM5</accession>
<dbReference type="AlphaFoldDB" id="A0A5B9WCM5"/>
<proteinExistence type="predicted"/>
<organism evidence="2 3">
    <name type="scientific">Aquisphaera giovannonii</name>
    <dbReference type="NCBI Taxonomy" id="406548"/>
    <lineage>
        <taxon>Bacteria</taxon>
        <taxon>Pseudomonadati</taxon>
        <taxon>Planctomycetota</taxon>
        <taxon>Planctomycetia</taxon>
        <taxon>Isosphaerales</taxon>
        <taxon>Isosphaeraceae</taxon>
        <taxon>Aquisphaera</taxon>
    </lineage>
</organism>
<evidence type="ECO:0000313" key="2">
    <source>
        <dbReference type="EMBL" id="QEH38243.1"/>
    </source>
</evidence>
<evidence type="ECO:0000256" key="1">
    <source>
        <dbReference type="SAM" id="Phobius"/>
    </source>
</evidence>
<gene>
    <name evidence="2" type="ORF">OJF2_68410</name>
</gene>
<dbReference type="EMBL" id="CP042997">
    <property type="protein sequence ID" value="QEH38243.1"/>
    <property type="molecule type" value="Genomic_DNA"/>
</dbReference>
<name>A0A5B9WCM5_9BACT</name>
<sequence length="37" mass="4017">MVSPAPRTMALMVNAFAGLCRGIVTIRVPSVITMWLL</sequence>
<evidence type="ECO:0000313" key="3">
    <source>
        <dbReference type="Proteomes" id="UP000324233"/>
    </source>
</evidence>
<dbReference type="KEGG" id="agv:OJF2_68410"/>
<keyword evidence="1" id="KW-0812">Transmembrane</keyword>